<dbReference type="SUPFAM" id="SSF56219">
    <property type="entry name" value="DNase I-like"/>
    <property type="match status" value="1"/>
</dbReference>
<evidence type="ECO:0000259" key="1">
    <source>
        <dbReference type="PROSITE" id="PS50878"/>
    </source>
</evidence>
<dbReference type="PANTHER" id="PTHR47027">
    <property type="entry name" value="REVERSE TRANSCRIPTASE DOMAIN-CONTAINING PROTEIN"/>
    <property type="match status" value="1"/>
</dbReference>
<comment type="caution">
    <text evidence="2">The sequence shown here is derived from an EMBL/GenBank/DDBJ whole genome shotgun (WGS) entry which is preliminary data.</text>
</comment>
<evidence type="ECO:0000313" key="2">
    <source>
        <dbReference type="EMBL" id="GEU69736.1"/>
    </source>
</evidence>
<dbReference type="Pfam" id="PF03372">
    <property type="entry name" value="Exo_endo_phos"/>
    <property type="match status" value="1"/>
</dbReference>
<dbReference type="Gene3D" id="3.30.70.270">
    <property type="match status" value="1"/>
</dbReference>
<gene>
    <name evidence="2" type="ORF">Tci_041714</name>
</gene>
<organism evidence="2">
    <name type="scientific">Tanacetum cinerariifolium</name>
    <name type="common">Dalmatian daisy</name>
    <name type="synonym">Chrysanthemum cinerariifolium</name>
    <dbReference type="NCBI Taxonomy" id="118510"/>
    <lineage>
        <taxon>Eukaryota</taxon>
        <taxon>Viridiplantae</taxon>
        <taxon>Streptophyta</taxon>
        <taxon>Embryophyta</taxon>
        <taxon>Tracheophyta</taxon>
        <taxon>Spermatophyta</taxon>
        <taxon>Magnoliopsida</taxon>
        <taxon>eudicotyledons</taxon>
        <taxon>Gunneridae</taxon>
        <taxon>Pentapetalae</taxon>
        <taxon>asterids</taxon>
        <taxon>campanulids</taxon>
        <taxon>Asterales</taxon>
        <taxon>Asteraceae</taxon>
        <taxon>Asteroideae</taxon>
        <taxon>Anthemideae</taxon>
        <taxon>Anthemidinae</taxon>
        <taxon>Tanacetum</taxon>
    </lineage>
</organism>
<dbReference type="InterPro" id="IPR000477">
    <property type="entry name" value="RT_dom"/>
</dbReference>
<dbReference type="Gene3D" id="3.60.10.10">
    <property type="entry name" value="Endonuclease/exonuclease/phosphatase"/>
    <property type="match status" value="1"/>
</dbReference>
<reference evidence="2" key="1">
    <citation type="journal article" date="2019" name="Sci. Rep.">
        <title>Draft genome of Tanacetum cinerariifolium, the natural source of mosquito coil.</title>
        <authorList>
            <person name="Yamashiro T."/>
            <person name="Shiraishi A."/>
            <person name="Satake H."/>
            <person name="Nakayama K."/>
        </authorList>
    </citation>
    <scope>NUCLEOTIDE SEQUENCE</scope>
</reference>
<name>A0A6L2M6T3_TANCI</name>
<dbReference type="PANTHER" id="PTHR47027:SF28">
    <property type="entry name" value="ENDONUCLEASE-REVERSE TRANSCRIPTASE"/>
    <property type="match status" value="1"/>
</dbReference>
<dbReference type="InterPro" id="IPR043128">
    <property type="entry name" value="Rev_trsase/Diguanyl_cyclase"/>
</dbReference>
<dbReference type="GO" id="GO:0003824">
    <property type="term" value="F:catalytic activity"/>
    <property type="evidence" value="ECO:0007669"/>
    <property type="project" value="InterPro"/>
</dbReference>
<protein>
    <submittedName>
        <fullName evidence="2">Retrovirus-related Pol polyprotein LINE-1</fullName>
    </submittedName>
</protein>
<dbReference type="InterPro" id="IPR005135">
    <property type="entry name" value="Endo/exonuclease/phosphatase"/>
</dbReference>
<dbReference type="EMBL" id="BKCJ010005989">
    <property type="protein sequence ID" value="GEU69736.1"/>
    <property type="molecule type" value="Genomic_DNA"/>
</dbReference>
<accession>A0A6L2M6T3</accession>
<dbReference type="InterPro" id="IPR036691">
    <property type="entry name" value="Endo/exonu/phosph_ase_sf"/>
</dbReference>
<dbReference type="InterPro" id="IPR043502">
    <property type="entry name" value="DNA/RNA_pol_sf"/>
</dbReference>
<proteinExistence type="predicted"/>
<dbReference type="PROSITE" id="PS50878">
    <property type="entry name" value="RT_POL"/>
    <property type="match status" value="1"/>
</dbReference>
<sequence length="665" mass="76671">MIEALGSDGNLRSCLSGQGGLGGYSESRSGRSGSRVKAFHRIRVGSWNVGSLTSKLSELVDALERHIVDIACFQETKWKGSSNKEVNGYKLWYPGSQTARNGVGVILRACLKDKVVHVNRCNDRIMSLTLVIEGETVNVISAYAPQVGEACSSQHRLLAMDTLFKRVQRRKVGSVAPRILWKNLNGDAEEAFRSRVSEGVSAQIEAISASDANSMWKLVSSKMQQRIPLVWLLGPQRHIRLVWNLSGCMKRCNLKSRRNKQGLKSYLRARKAKEKAYEDLYKILDSKDGANEIFRIAKARQRRRRDLGDICFIKDEAGRTIMDEEEIKQKWGEYFSFLFNTREPEGHEGVVDQNTLPLIDCYYLRISQTEVRTVVQKMGRNKAAIHLIRSLMEKYRERQRDLHLVFIDLEKAYDSVPRDLIWKTLIDKGASRRYIKVIMDMYNSAKTRVRTSIGNTKFFPVEVGLLQGSTISPYLFALILDKLSRGIQDDISWCIVFADDIVLVSESAKGLNDRLDNWKEALEVNSLRVSREKTEYLRCDFKCWPITKALANRMEVAELRMLRWTYGKTMLDMIPNRVYRAELEVETIINKMRKGRLRWFRHVRRRPQSALVRRVEALVVDGMRRSGRPKLRLRDKVKLYMKDLLLSEDMTSDRNEWRARTSLEG</sequence>
<dbReference type="Pfam" id="PF00078">
    <property type="entry name" value="RVT_1"/>
    <property type="match status" value="1"/>
</dbReference>
<dbReference type="SUPFAM" id="SSF56672">
    <property type="entry name" value="DNA/RNA polymerases"/>
    <property type="match status" value="1"/>
</dbReference>
<feature type="domain" description="Reverse transcriptase" evidence="1">
    <location>
        <begin position="265"/>
        <end position="558"/>
    </location>
</feature>
<dbReference type="AlphaFoldDB" id="A0A6L2M6T3"/>